<feature type="domain" description="Pyridine nucleotide-disulphide oxidoreductase dimerisation" evidence="8">
    <location>
        <begin position="391"/>
        <end position="495"/>
    </location>
</feature>
<evidence type="ECO:0000256" key="4">
    <source>
        <dbReference type="ARBA" id="ARBA00023027"/>
    </source>
</evidence>
<evidence type="ECO:0000256" key="3">
    <source>
        <dbReference type="ARBA" id="ARBA00022827"/>
    </source>
</evidence>
<dbReference type="SUPFAM" id="SSF55424">
    <property type="entry name" value="FAD/NAD-linked reductases, dimerisation (C-terminal) domain"/>
    <property type="match status" value="1"/>
</dbReference>
<feature type="disulfide bond" description="Redox-active" evidence="6">
    <location>
        <begin position="62"/>
        <end position="67"/>
    </location>
</feature>
<dbReference type="InterPro" id="IPR004099">
    <property type="entry name" value="Pyr_nucl-diS_OxRdtase_dimer"/>
</dbReference>
<keyword evidence="5" id="KW-0547">Nucleotide-binding</keyword>
<dbReference type="RefSeq" id="WP_208055349.1">
    <property type="nucleotide sequence ID" value="NZ_JAGEMK010000003.1"/>
</dbReference>
<evidence type="ECO:0000256" key="5">
    <source>
        <dbReference type="PIRSR" id="PIRSR000350-3"/>
    </source>
</evidence>
<dbReference type="InterPro" id="IPR016156">
    <property type="entry name" value="FAD/NAD-linked_Rdtase_dimer_sf"/>
</dbReference>
<dbReference type="AlphaFoldDB" id="A0A939LNZ7"/>
<name>A0A939LNZ7_9CELL</name>
<keyword evidence="2" id="KW-0285">Flavoprotein</keyword>
<dbReference type="Proteomes" id="UP000664209">
    <property type="component" value="Unassembled WGS sequence"/>
</dbReference>
<dbReference type="InterPro" id="IPR001100">
    <property type="entry name" value="Pyr_nuc-diS_OxRdtase"/>
</dbReference>
<dbReference type="PRINTS" id="PR00368">
    <property type="entry name" value="FADPNR"/>
</dbReference>
<dbReference type="PANTHER" id="PTHR22912">
    <property type="entry name" value="DISULFIDE OXIDOREDUCTASE"/>
    <property type="match status" value="1"/>
</dbReference>
<dbReference type="Pfam" id="PF07992">
    <property type="entry name" value="Pyr_redox_2"/>
    <property type="match status" value="1"/>
</dbReference>
<evidence type="ECO:0000256" key="1">
    <source>
        <dbReference type="ARBA" id="ARBA00007532"/>
    </source>
</evidence>
<feature type="binding site" evidence="5">
    <location>
        <position position="328"/>
    </location>
    <ligand>
        <name>FAD</name>
        <dbReference type="ChEBI" id="CHEBI:57692"/>
    </ligand>
</feature>
<dbReference type="GO" id="GO:0004148">
    <property type="term" value="F:dihydrolipoyl dehydrogenase (NADH) activity"/>
    <property type="evidence" value="ECO:0007669"/>
    <property type="project" value="TreeGrafter"/>
</dbReference>
<organism evidence="10 11">
    <name type="scientific">Actinotalea soli</name>
    <dbReference type="NCBI Taxonomy" id="2819234"/>
    <lineage>
        <taxon>Bacteria</taxon>
        <taxon>Bacillati</taxon>
        <taxon>Actinomycetota</taxon>
        <taxon>Actinomycetes</taxon>
        <taxon>Micrococcales</taxon>
        <taxon>Cellulomonadaceae</taxon>
        <taxon>Actinotalea</taxon>
    </lineage>
</organism>
<dbReference type="Gene3D" id="3.30.390.30">
    <property type="match status" value="1"/>
</dbReference>
<keyword evidence="11" id="KW-1185">Reference proteome</keyword>
<keyword evidence="3 5" id="KW-0274">FAD</keyword>
<dbReference type="InterPro" id="IPR023753">
    <property type="entry name" value="FAD/NAD-binding_dom"/>
</dbReference>
<accession>A0A939LNZ7</accession>
<dbReference type="GO" id="GO:0006103">
    <property type="term" value="P:2-oxoglutarate metabolic process"/>
    <property type="evidence" value="ECO:0007669"/>
    <property type="project" value="TreeGrafter"/>
</dbReference>
<comment type="caution">
    <text evidence="10">The sequence shown here is derived from an EMBL/GenBank/DDBJ whole genome shotgun (WGS) entry which is preliminary data.</text>
</comment>
<gene>
    <name evidence="10" type="ORF">J4G33_07625</name>
</gene>
<keyword evidence="4 5" id="KW-0520">NAD</keyword>
<dbReference type="InterPro" id="IPR050151">
    <property type="entry name" value="Class-I_Pyr_Nuc-Dis_Oxidored"/>
</dbReference>
<dbReference type="GO" id="GO:0050660">
    <property type="term" value="F:flavin adenine dinucleotide binding"/>
    <property type="evidence" value="ECO:0007669"/>
    <property type="project" value="TreeGrafter"/>
</dbReference>
<proteinExistence type="inferred from homology"/>
<feature type="region of interest" description="Disordered" evidence="7">
    <location>
        <begin position="1"/>
        <end position="22"/>
    </location>
</feature>
<evidence type="ECO:0000259" key="8">
    <source>
        <dbReference type="Pfam" id="PF02852"/>
    </source>
</evidence>
<sequence length="504" mass="51817">MTSSPGPASSASTGSGPTETDHRTYDVVVLGGGAVGENAADRAGRGGLTVVVVEAELVGGECSYWACMPSKALLRPGAVLEAARAVDGAAQGVTGMLDVGAVLARRNSFASSWDDAGQVQWLESTGIDLVRGHARLTGPRTVEVHHEGQATTITARCAVVVATGSEPVTPEIPGLAEAQPWTSREATAAQEVPDSLVVLGGGVVATEMATAYADLGSTVTVLVRGERLLGSMEPAAGEAVAAGLRTRGVDVRFGTTPTRVTRRGSGVEVETEAGVVTAAEVLVATGRRPRSGDLGLETVGLEPGAPVTVDDSLRVAAVPEGWLYAVGDVTGRVATTHQGKYDARIAGDVIAARFGAAAQEEADGHVEPAAAGEQPAWSRYRATADHGALTQVVFTRPEVASVGLTEAAAVEAGHAVRRVEVPFSSVAGAALARDEVEGRAILVVDTEREVLLGATFVGPEVAELLHAATIAVVGEVPLPRLWHAVPPYPTVSEVWLRLLEEYGL</sequence>
<feature type="domain" description="FAD/NAD(P)-binding" evidence="9">
    <location>
        <begin position="25"/>
        <end position="338"/>
    </location>
</feature>
<evidence type="ECO:0000256" key="6">
    <source>
        <dbReference type="PIRSR" id="PIRSR000350-4"/>
    </source>
</evidence>
<evidence type="ECO:0000259" key="9">
    <source>
        <dbReference type="Pfam" id="PF07992"/>
    </source>
</evidence>
<protein>
    <submittedName>
        <fullName evidence="10">NAD(P)/FAD-dependent oxidoreductase</fullName>
    </submittedName>
</protein>
<feature type="binding site" evidence="5">
    <location>
        <begin position="163"/>
        <end position="165"/>
    </location>
    <ligand>
        <name>FAD</name>
        <dbReference type="ChEBI" id="CHEBI:57692"/>
    </ligand>
</feature>
<comment type="cofactor">
    <cofactor evidence="5">
        <name>FAD</name>
        <dbReference type="ChEBI" id="CHEBI:57692"/>
    </cofactor>
    <text evidence="5">Binds 1 FAD per subunit.</text>
</comment>
<dbReference type="PRINTS" id="PR00411">
    <property type="entry name" value="PNDRDTASEI"/>
</dbReference>
<feature type="compositionally biased region" description="Low complexity" evidence="7">
    <location>
        <begin position="1"/>
        <end position="18"/>
    </location>
</feature>
<feature type="binding site" evidence="5">
    <location>
        <position position="286"/>
    </location>
    <ligand>
        <name>NAD(+)</name>
        <dbReference type="ChEBI" id="CHEBI:57540"/>
    </ligand>
</feature>
<dbReference type="Gene3D" id="3.50.50.60">
    <property type="entry name" value="FAD/NAD(P)-binding domain"/>
    <property type="match status" value="2"/>
</dbReference>
<dbReference type="PANTHER" id="PTHR22912:SF151">
    <property type="entry name" value="DIHYDROLIPOYL DEHYDROGENASE, MITOCHONDRIAL"/>
    <property type="match status" value="1"/>
</dbReference>
<evidence type="ECO:0000256" key="2">
    <source>
        <dbReference type="ARBA" id="ARBA00022630"/>
    </source>
</evidence>
<feature type="binding site" evidence="5">
    <location>
        <position position="71"/>
    </location>
    <ligand>
        <name>FAD</name>
        <dbReference type="ChEBI" id="CHEBI:57692"/>
    </ligand>
</feature>
<dbReference type="EMBL" id="JAGEMK010000003">
    <property type="protein sequence ID" value="MBO1751671.1"/>
    <property type="molecule type" value="Genomic_DNA"/>
</dbReference>
<evidence type="ECO:0000313" key="10">
    <source>
        <dbReference type="EMBL" id="MBO1751671.1"/>
    </source>
</evidence>
<feature type="binding site" evidence="5">
    <location>
        <begin position="200"/>
        <end position="207"/>
    </location>
    <ligand>
        <name>NAD(+)</name>
        <dbReference type="ChEBI" id="CHEBI:57540"/>
    </ligand>
</feature>
<reference evidence="10" key="1">
    <citation type="submission" date="2021-03" db="EMBL/GenBank/DDBJ databases">
        <title>Actinotalea soli sp. nov., isolated from soil.</title>
        <authorList>
            <person name="Ping W."/>
            <person name="Zhang J."/>
        </authorList>
    </citation>
    <scope>NUCLEOTIDE SEQUENCE</scope>
    <source>
        <strain evidence="10">BY-33</strain>
    </source>
</reference>
<dbReference type="SUPFAM" id="SSF51905">
    <property type="entry name" value="FAD/NAD(P)-binding domain"/>
    <property type="match status" value="1"/>
</dbReference>
<evidence type="ECO:0000313" key="11">
    <source>
        <dbReference type="Proteomes" id="UP000664209"/>
    </source>
</evidence>
<dbReference type="PIRSF" id="PIRSF000350">
    <property type="entry name" value="Mercury_reductase_MerA"/>
    <property type="match status" value="1"/>
</dbReference>
<comment type="similarity">
    <text evidence="1">Belongs to the class-I pyridine nucleotide-disulfide oxidoreductase family.</text>
</comment>
<evidence type="ECO:0000256" key="7">
    <source>
        <dbReference type="SAM" id="MobiDB-lite"/>
    </source>
</evidence>
<dbReference type="InterPro" id="IPR036188">
    <property type="entry name" value="FAD/NAD-bd_sf"/>
</dbReference>
<dbReference type="Pfam" id="PF02852">
    <property type="entry name" value="Pyr_redox_dim"/>
    <property type="match status" value="1"/>
</dbReference>